<feature type="transmembrane region" description="Helical" evidence="6">
    <location>
        <begin position="12"/>
        <end position="30"/>
    </location>
</feature>
<feature type="transmembrane region" description="Helical" evidence="6">
    <location>
        <begin position="567"/>
        <end position="592"/>
    </location>
</feature>
<feature type="transmembrane region" description="Helical" evidence="6">
    <location>
        <begin position="337"/>
        <end position="360"/>
    </location>
</feature>
<reference evidence="8 9" key="1">
    <citation type="submission" date="2015-09" db="EMBL/GenBank/DDBJ databases">
        <title>A metagenomics-based metabolic model of nitrate-dependent anaerobic oxidation of methane by Methanoperedens-like archaea.</title>
        <authorList>
            <person name="Arshad A."/>
            <person name="Speth D.R."/>
            <person name="De Graaf R.M."/>
            <person name="Op Den Camp H.J."/>
            <person name="Jetten M.S."/>
            <person name="Welte C.U."/>
        </authorList>
    </citation>
    <scope>NUCLEOTIDE SEQUENCE [LARGE SCALE GENOMIC DNA]</scope>
</reference>
<feature type="domain" description="4Fe-4S ferredoxin-type" evidence="7">
    <location>
        <begin position="495"/>
        <end position="525"/>
    </location>
</feature>
<keyword evidence="4 6" id="KW-1133">Transmembrane helix</keyword>
<keyword evidence="3 6" id="KW-0812">Transmembrane</keyword>
<feature type="transmembrane region" description="Helical" evidence="6">
    <location>
        <begin position="69"/>
        <end position="87"/>
    </location>
</feature>
<dbReference type="InterPro" id="IPR017896">
    <property type="entry name" value="4Fe4S_Fe-S-bd"/>
</dbReference>
<feature type="transmembrane region" description="Helical" evidence="6">
    <location>
        <begin position="110"/>
        <end position="132"/>
    </location>
</feature>
<dbReference type="InterPro" id="IPR004923">
    <property type="entry name" value="FTR1/Fip1/EfeU"/>
</dbReference>
<comment type="subcellular location">
    <subcellularLocation>
        <location evidence="1">Membrane</location>
        <topology evidence="1">Multi-pass membrane protein</topology>
    </subcellularLocation>
</comment>
<feature type="transmembrane region" description="Helical" evidence="6">
    <location>
        <begin position="604"/>
        <end position="621"/>
    </location>
</feature>
<dbReference type="Pfam" id="PF12801">
    <property type="entry name" value="Fer4_5"/>
    <property type="match status" value="2"/>
</dbReference>
<dbReference type="GO" id="GO:0016491">
    <property type="term" value="F:oxidoreductase activity"/>
    <property type="evidence" value="ECO:0007669"/>
    <property type="project" value="UniProtKB-ARBA"/>
</dbReference>
<feature type="transmembrane region" description="Helical" evidence="6">
    <location>
        <begin position="237"/>
        <end position="256"/>
    </location>
</feature>
<dbReference type="PROSITE" id="PS00198">
    <property type="entry name" value="4FE4S_FER_1"/>
    <property type="match status" value="1"/>
</dbReference>
<dbReference type="Proteomes" id="UP000050360">
    <property type="component" value="Unassembled WGS sequence"/>
</dbReference>
<dbReference type="PROSITE" id="PS51379">
    <property type="entry name" value="4FE4S_FER_2"/>
    <property type="match status" value="1"/>
</dbReference>
<feature type="transmembrane region" description="Helical" evidence="6">
    <location>
        <begin position="292"/>
        <end position="317"/>
    </location>
</feature>
<evidence type="ECO:0000256" key="2">
    <source>
        <dbReference type="ARBA" id="ARBA00008333"/>
    </source>
</evidence>
<dbReference type="GO" id="GO:0033573">
    <property type="term" value="C:high-affinity iron permease complex"/>
    <property type="evidence" value="ECO:0007669"/>
    <property type="project" value="InterPro"/>
</dbReference>
<comment type="caution">
    <text evidence="8">The sequence shown here is derived from an EMBL/GenBank/DDBJ whole genome shotgun (WGS) entry which is preliminary data.</text>
</comment>
<evidence type="ECO:0000313" key="8">
    <source>
        <dbReference type="EMBL" id="KPQ42012.1"/>
    </source>
</evidence>
<evidence type="ECO:0000256" key="6">
    <source>
        <dbReference type="SAM" id="Phobius"/>
    </source>
</evidence>
<gene>
    <name evidence="8" type="ORF">MPEBLZ_03432</name>
</gene>
<evidence type="ECO:0000256" key="4">
    <source>
        <dbReference type="ARBA" id="ARBA00022989"/>
    </source>
</evidence>
<accession>A0A0P8CH36</accession>
<keyword evidence="5 6" id="KW-0472">Membrane</keyword>
<name>A0A0P8CH36_9EURY</name>
<dbReference type="EMBL" id="LKCM01000276">
    <property type="protein sequence ID" value="KPQ42012.1"/>
    <property type="molecule type" value="Genomic_DNA"/>
</dbReference>
<evidence type="ECO:0000256" key="5">
    <source>
        <dbReference type="ARBA" id="ARBA00023136"/>
    </source>
</evidence>
<dbReference type="PANTHER" id="PTHR31632">
    <property type="entry name" value="IRON TRANSPORTER FTH1"/>
    <property type="match status" value="1"/>
</dbReference>
<feature type="transmembrane region" description="Helical" evidence="6">
    <location>
        <begin position="144"/>
        <end position="163"/>
    </location>
</feature>
<dbReference type="InterPro" id="IPR017900">
    <property type="entry name" value="4Fe4S_Fe_S_CS"/>
</dbReference>
<sequence length="693" mass="76534">MIESFVITLREGIEAALIIGIMAAYLGKIGRKDLYRYLYIGTTTAVATSILVALIFGELYKVSGEAFEGFAALSAVAVLTYMIFWMSRHSREIKGELHEKVDSIISSRRVFGIAGLAFLSVLREGVETVLFLGGTLAASSLNSVITGTLLGIATTAFFAGLMFKGMYSLDIRKFFKYTGFILIVFAAGLTGQATRALQTAGLLPGTIAAWDTSLFLNESSVLGSLLSALFGYSSQPSVLQVIFYLTYLSLIGYLSIDFTRHTKEKDYADPFSPLKSQHWFYGFVRNRWVPNIMLIFMGIFFVFLLVVGYFGIGIGPFQEGYLKFGNFYLKGVDNNLWNFAIWVLWLPLVSVSAVFLGRFWCGNLCPLRGIADVARYISDKLLGKAPSAPYIRSGWVLPVSFVAITIIIKSNPFQSVARLGTTLFISIFLVALVVSFLFRKGTWCRYLCPIGGWLARIARLSILGIRPKRATCDNCSTKECHIGTGKAGTCPMFLNPNQLDSNRYCLECWNCVKNCPRDGMHIGLRMPGAEVLKPYFPEIWESIFIAGLIGMYMAFVRWEIVLPEMPFPFFALGAMILTVSLYLTVCAAASALSGIKYRETITSFGYIFLPLEVGTAIIAMGDDSLEFFNILVPVSIILLGTTFIWSMILGASITKNNAGKKAIFAFIPVAFALIGILLLWLSWFASGNVIDLT</sequence>
<feature type="transmembrane region" description="Helical" evidence="6">
    <location>
        <begin position="662"/>
        <end position="683"/>
    </location>
</feature>
<feature type="transmembrane region" description="Helical" evidence="6">
    <location>
        <begin position="390"/>
        <end position="408"/>
    </location>
</feature>
<feature type="transmembrane region" description="Helical" evidence="6">
    <location>
        <begin position="37"/>
        <end position="57"/>
    </location>
</feature>
<organism evidence="8 9">
    <name type="scientific">Candidatus Methanoperedens nitratireducens</name>
    <dbReference type="NCBI Taxonomy" id="1392998"/>
    <lineage>
        <taxon>Archaea</taxon>
        <taxon>Methanobacteriati</taxon>
        <taxon>Methanobacteriota</taxon>
        <taxon>Stenosarchaea group</taxon>
        <taxon>Methanomicrobia</taxon>
        <taxon>Methanosarcinales</taxon>
        <taxon>ANME-2 cluster</taxon>
        <taxon>Candidatus Methanoperedentaceae</taxon>
        <taxon>Candidatus Methanoperedens</taxon>
    </lineage>
</organism>
<feature type="transmembrane region" description="Helical" evidence="6">
    <location>
        <begin position="420"/>
        <end position="438"/>
    </location>
</feature>
<feature type="transmembrane region" description="Helical" evidence="6">
    <location>
        <begin position="175"/>
        <end position="194"/>
    </location>
</feature>
<feature type="transmembrane region" description="Helical" evidence="6">
    <location>
        <begin position="627"/>
        <end position="650"/>
    </location>
</feature>
<evidence type="ECO:0000256" key="3">
    <source>
        <dbReference type="ARBA" id="ARBA00022692"/>
    </source>
</evidence>
<dbReference type="Pfam" id="PF03239">
    <property type="entry name" value="FTR1"/>
    <property type="match status" value="1"/>
</dbReference>
<protein>
    <submittedName>
        <fullName evidence="8">(Fe-S)-binding protein</fullName>
    </submittedName>
</protein>
<evidence type="ECO:0000313" key="9">
    <source>
        <dbReference type="Proteomes" id="UP000050360"/>
    </source>
</evidence>
<feature type="transmembrane region" description="Helical" evidence="6">
    <location>
        <begin position="535"/>
        <end position="555"/>
    </location>
</feature>
<dbReference type="AlphaFoldDB" id="A0A0P8CH36"/>
<proteinExistence type="inferred from homology"/>
<comment type="similarity">
    <text evidence="2">Belongs to the oxidase-dependent Fe transporter (OFeT) (TC 9.A.10.1) family.</text>
</comment>
<dbReference type="PANTHER" id="PTHR31632:SF2">
    <property type="entry name" value="PLASMA MEMBRANE IRON PERMEASE"/>
    <property type="match status" value="1"/>
</dbReference>
<dbReference type="GO" id="GO:0015093">
    <property type="term" value="F:ferrous iron transmembrane transporter activity"/>
    <property type="evidence" value="ECO:0007669"/>
    <property type="project" value="TreeGrafter"/>
</dbReference>
<evidence type="ECO:0000259" key="7">
    <source>
        <dbReference type="PROSITE" id="PS51379"/>
    </source>
</evidence>
<evidence type="ECO:0000256" key="1">
    <source>
        <dbReference type="ARBA" id="ARBA00004141"/>
    </source>
</evidence>